<feature type="domain" description="Integrase catalytic" evidence="1">
    <location>
        <begin position="46"/>
        <end position="211"/>
    </location>
</feature>
<dbReference type="STRING" id="57577.A0A2K3MK62"/>
<dbReference type="Gene3D" id="3.30.420.10">
    <property type="entry name" value="Ribonuclease H-like superfamily/Ribonuclease H"/>
    <property type="match status" value="1"/>
</dbReference>
<dbReference type="InterPro" id="IPR036397">
    <property type="entry name" value="RNaseH_sf"/>
</dbReference>
<dbReference type="GO" id="GO:0015074">
    <property type="term" value="P:DNA integration"/>
    <property type="evidence" value="ECO:0007669"/>
    <property type="project" value="InterPro"/>
</dbReference>
<dbReference type="PANTHER" id="PTHR35046">
    <property type="entry name" value="ZINC KNUCKLE (CCHC-TYPE) FAMILY PROTEIN"/>
    <property type="match status" value="1"/>
</dbReference>
<reference evidence="2 3" key="2">
    <citation type="journal article" date="2017" name="Front. Plant Sci.">
        <title>Gene Classification and Mining of Molecular Markers Useful in Red Clover (Trifolium pratense) Breeding.</title>
        <authorList>
            <person name="Istvanek J."/>
            <person name="Dluhosova J."/>
            <person name="Dluhos P."/>
            <person name="Patkova L."/>
            <person name="Nedelnik J."/>
            <person name="Repkova J."/>
        </authorList>
    </citation>
    <scope>NUCLEOTIDE SEQUENCE [LARGE SCALE GENOMIC DNA]</scope>
    <source>
        <strain evidence="3">cv. Tatra</strain>
        <tissue evidence="2">Young leaves</tissue>
    </source>
</reference>
<accession>A0A2K3MK62</accession>
<dbReference type="InterPro" id="IPR012337">
    <property type="entry name" value="RNaseH-like_sf"/>
</dbReference>
<organism evidence="2 3">
    <name type="scientific">Trifolium pratense</name>
    <name type="common">Red clover</name>
    <dbReference type="NCBI Taxonomy" id="57577"/>
    <lineage>
        <taxon>Eukaryota</taxon>
        <taxon>Viridiplantae</taxon>
        <taxon>Streptophyta</taxon>
        <taxon>Embryophyta</taxon>
        <taxon>Tracheophyta</taxon>
        <taxon>Spermatophyta</taxon>
        <taxon>Magnoliopsida</taxon>
        <taxon>eudicotyledons</taxon>
        <taxon>Gunneridae</taxon>
        <taxon>Pentapetalae</taxon>
        <taxon>rosids</taxon>
        <taxon>fabids</taxon>
        <taxon>Fabales</taxon>
        <taxon>Fabaceae</taxon>
        <taxon>Papilionoideae</taxon>
        <taxon>50 kb inversion clade</taxon>
        <taxon>NPAAA clade</taxon>
        <taxon>Hologalegina</taxon>
        <taxon>IRL clade</taxon>
        <taxon>Trifolieae</taxon>
        <taxon>Trifolium</taxon>
    </lineage>
</organism>
<dbReference type="PANTHER" id="PTHR35046:SF26">
    <property type="entry name" value="RNA-DIRECTED DNA POLYMERASE"/>
    <property type="match status" value="1"/>
</dbReference>
<gene>
    <name evidence="2" type="ORF">L195_g047284</name>
</gene>
<dbReference type="GO" id="GO:0003676">
    <property type="term" value="F:nucleic acid binding"/>
    <property type="evidence" value="ECO:0007669"/>
    <property type="project" value="InterPro"/>
</dbReference>
<dbReference type="SUPFAM" id="SSF53098">
    <property type="entry name" value="Ribonuclease H-like"/>
    <property type="match status" value="1"/>
</dbReference>
<name>A0A2K3MK62_TRIPR</name>
<proteinExistence type="predicted"/>
<dbReference type="AlphaFoldDB" id="A0A2K3MK62"/>
<dbReference type="Proteomes" id="UP000236291">
    <property type="component" value="Unassembled WGS sequence"/>
</dbReference>
<evidence type="ECO:0000313" key="3">
    <source>
        <dbReference type="Proteomes" id="UP000236291"/>
    </source>
</evidence>
<reference evidence="2 3" key="1">
    <citation type="journal article" date="2014" name="Am. J. Bot.">
        <title>Genome assembly and annotation for red clover (Trifolium pratense; Fabaceae).</title>
        <authorList>
            <person name="Istvanek J."/>
            <person name="Jaros M."/>
            <person name="Krenek A."/>
            <person name="Repkova J."/>
        </authorList>
    </citation>
    <scope>NUCLEOTIDE SEQUENCE [LARGE SCALE GENOMIC DNA]</scope>
    <source>
        <strain evidence="3">cv. Tatra</strain>
        <tissue evidence="2">Young leaves</tissue>
    </source>
</reference>
<dbReference type="InterPro" id="IPR056924">
    <property type="entry name" value="SH3_Tf2-1"/>
</dbReference>
<dbReference type="InterPro" id="IPR001584">
    <property type="entry name" value="Integrase_cat-core"/>
</dbReference>
<protein>
    <recommendedName>
        <fullName evidence="1">Integrase catalytic domain-containing protein</fullName>
    </recommendedName>
</protein>
<dbReference type="Pfam" id="PF17921">
    <property type="entry name" value="Integrase_H2C2"/>
    <property type="match status" value="1"/>
</dbReference>
<dbReference type="InterPro" id="IPR041588">
    <property type="entry name" value="Integrase_H2C2"/>
</dbReference>
<evidence type="ECO:0000313" key="2">
    <source>
        <dbReference type="EMBL" id="PNX91154.1"/>
    </source>
</evidence>
<dbReference type="Gene3D" id="1.10.340.70">
    <property type="match status" value="1"/>
</dbReference>
<comment type="caution">
    <text evidence="2">The sequence shown here is derived from an EMBL/GenBank/DDBJ whole genome shotgun (WGS) entry which is preliminary data.</text>
</comment>
<dbReference type="Pfam" id="PF24626">
    <property type="entry name" value="SH3_Tf2-1"/>
    <property type="match status" value="1"/>
</dbReference>
<sequence length="316" mass="35743">MGRDKTIASLEERYYWPHLRRDAGTIVKRCYTCQVSKGQSQNTGLYMPLPIPDDIWQDLAMDFVLGLPRTQRGVDSVFVVVDRFSKMTHFIACKKTADASNIAKLFFREVVRLHGVPKSITSDRDTKFLSHFWITLWRLFGTALNRRSTAHPQTDGQIEVTNRTLGNMNRSICGDKPKQWDLVLPQVEFAYNNAVHSATGKSPFSLVYTSIPKHVVDLVKLPKAPGVSAVAENMAEEMVAVKKAVKAKLEATGQKNKAAADKRRSVKVFHVGDDVMVFLRKERFPVDTYSKLQPRKYGPFQVTRKINDNAYVVALP</sequence>
<feature type="non-terminal residue" evidence="2">
    <location>
        <position position="316"/>
    </location>
</feature>
<evidence type="ECO:0000259" key="1">
    <source>
        <dbReference type="PROSITE" id="PS50994"/>
    </source>
</evidence>
<dbReference type="EMBL" id="ASHM01065205">
    <property type="protein sequence ID" value="PNX91154.1"/>
    <property type="molecule type" value="Genomic_DNA"/>
</dbReference>
<dbReference type="PROSITE" id="PS50994">
    <property type="entry name" value="INTEGRASE"/>
    <property type="match status" value="1"/>
</dbReference>